<proteinExistence type="predicted"/>
<dbReference type="Proteomes" id="UP000008142">
    <property type="component" value="Unassembled WGS sequence"/>
</dbReference>
<dbReference type="EMBL" id="DS990636">
    <property type="protein sequence ID" value="EGC41421.1"/>
    <property type="molecule type" value="Genomic_DNA"/>
</dbReference>
<dbReference type="AlphaFoldDB" id="F0U630"/>
<name>F0U630_AJEC8</name>
<reference evidence="3" key="1">
    <citation type="submission" date="2008-07" db="EMBL/GenBank/DDBJ databases">
        <title>Annotation of Ajellomyces capsulatus strain H88.</title>
        <authorList>
            <person name="Champion M."/>
            <person name="Cuomo C."/>
            <person name="Ma L.-J."/>
            <person name="Henn M.R."/>
            <person name="Sil A."/>
            <person name="Goldman B."/>
            <person name="Young S.K."/>
            <person name="Kodira C.D."/>
            <person name="Zeng Q."/>
            <person name="Koehrsen M."/>
            <person name="Alvarado L."/>
            <person name="Berlin A."/>
            <person name="Borenstein D."/>
            <person name="Chen Z."/>
            <person name="Engels R."/>
            <person name="Freedman E."/>
            <person name="Gellesch M."/>
            <person name="Goldberg J."/>
            <person name="Griggs A."/>
            <person name="Gujja S."/>
            <person name="Heiman D."/>
            <person name="Hepburn T."/>
            <person name="Howarth C."/>
            <person name="Jen D."/>
            <person name="Larson L."/>
            <person name="Lewis B."/>
            <person name="Mehta T."/>
            <person name="Park D."/>
            <person name="Pearson M."/>
            <person name="Roberts A."/>
            <person name="Saif S."/>
            <person name="Shea T."/>
            <person name="Shenoy N."/>
            <person name="Sisk P."/>
            <person name="Stolte C."/>
            <person name="Sykes S."/>
            <person name="Walk T."/>
            <person name="White J."/>
            <person name="Yandava C."/>
            <person name="Klein B."/>
            <person name="McEwen J.G."/>
            <person name="Puccia R."/>
            <person name="Goldman G.H."/>
            <person name="Felipe M.S."/>
            <person name="Nino-Vega G."/>
            <person name="San-Blas G."/>
            <person name="Taylor J."/>
            <person name="Mendoza L."/>
            <person name="Galagan J."/>
            <person name="Nusbaum C."/>
            <person name="Birren B."/>
        </authorList>
    </citation>
    <scope>NUCLEOTIDE SEQUENCE [LARGE SCALE GENOMIC DNA]</scope>
    <source>
        <strain evidence="3">H88</strain>
    </source>
</reference>
<gene>
    <name evidence="2" type="ORF">HCEG_00783</name>
</gene>
<dbReference type="HOGENOM" id="CLU_136867_0_0_1"/>
<accession>F0U630</accession>
<evidence type="ECO:0000256" key="1">
    <source>
        <dbReference type="SAM" id="MobiDB-lite"/>
    </source>
</evidence>
<sequence length="165" mass="18865">MVVKKVVVTKETTWKRDGNKKKKKKEKRRKRTDDVVDECRERFFLAENQSHKKQQGNQDLGVHDLGVAGVCAEPQSAAQSWRGILCMPYGVYGVYNTPSRGLMSLPDALRHAAWRLAWISRIYCVVTMRVVKHKLHLFLSDKEHLHCSTVMRRAPGQGLLTPPTV</sequence>
<feature type="region of interest" description="Disordered" evidence="1">
    <location>
        <begin position="14"/>
        <end position="34"/>
    </location>
</feature>
<evidence type="ECO:0000313" key="2">
    <source>
        <dbReference type="EMBL" id="EGC41421.1"/>
    </source>
</evidence>
<evidence type="ECO:0000313" key="3">
    <source>
        <dbReference type="Proteomes" id="UP000008142"/>
    </source>
</evidence>
<protein>
    <submittedName>
        <fullName evidence="2">Predicted protein</fullName>
    </submittedName>
</protein>
<feature type="compositionally biased region" description="Basic residues" evidence="1">
    <location>
        <begin position="18"/>
        <end position="30"/>
    </location>
</feature>
<organism evidence="3">
    <name type="scientific">Ajellomyces capsulatus (strain H88)</name>
    <name type="common">Darling's disease fungus</name>
    <name type="synonym">Histoplasma capsulatum</name>
    <dbReference type="NCBI Taxonomy" id="544711"/>
    <lineage>
        <taxon>Eukaryota</taxon>
        <taxon>Fungi</taxon>
        <taxon>Dikarya</taxon>
        <taxon>Ascomycota</taxon>
        <taxon>Pezizomycotina</taxon>
        <taxon>Eurotiomycetes</taxon>
        <taxon>Eurotiomycetidae</taxon>
        <taxon>Onygenales</taxon>
        <taxon>Ajellomycetaceae</taxon>
        <taxon>Histoplasma</taxon>
    </lineage>
</organism>